<dbReference type="SUPFAM" id="SSF53383">
    <property type="entry name" value="PLP-dependent transferases"/>
    <property type="match status" value="1"/>
</dbReference>
<dbReference type="PIRSF" id="PIRSF000390">
    <property type="entry name" value="PLP_StrS"/>
    <property type="match status" value="1"/>
</dbReference>
<comment type="similarity">
    <text evidence="1 4">Belongs to the DegT/DnrJ/EryC1 family.</text>
</comment>
<evidence type="ECO:0000313" key="5">
    <source>
        <dbReference type="EMBL" id="RED46170.1"/>
    </source>
</evidence>
<reference evidence="5 6" key="1">
    <citation type="submission" date="2018-07" db="EMBL/GenBank/DDBJ databases">
        <title>Genomic Encyclopedia of Type Strains, Phase III (KMG-III): the genomes of soil and plant-associated and newly described type strains.</title>
        <authorList>
            <person name="Whitman W."/>
        </authorList>
    </citation>
    <scope>NUCLEOTIDE SEQUENCE [LARGE SCALE GENOMIC DNA]</scope>
    <source>
        <strain evidence="5 6">CECT 8488</strain>
    </source>
</reference>
<gene>
    <name evidence="5" type="ORF">DFP90_11079</name>
</gene>
<dbReference type="InterPro" id="IPR000653">
    <property type="entry name" value="DegT/StrS_aminotransferase"/>
</dbReference>
<dbReference type="InterPro" id="IPR015422">
    <property type="entry name" value="PyrdxlP-dep_Trfase_small"/>
</dbReference>
<dbReference type="Gene3D" id="3.40.640.10">
    <property type="entry name" value="Type I PLP-dependent aspartate aminotransferase-like (Major domain)"/>
    <property type="match status" value="1"/>
</dbReference>
<evidence type="ECO:0000256" key="2">
    <source>
        <dbReference type="PIRSR" id="PIRSR000390-1"/>
    </source>
</evidence>
<dbReference type="EMBL" id="QRDW01000010">
    <property type="protein sequence ID" value="RED46170.1"/>
    <property type="molecule type" value="Genomic_DNA"/>
</dbReference>
<proteinExistence type="inferred from homology"/>
<dbReference type="PANTHER" id="PTHR30244">
    <property type="entry name" value="TRANSAMINASE"/>
    <property type="match status" value="1"/>
</dbReference>
<dbReference type="Pfam" id="PF01041">
    <property type="entry name" value="DegT_DnrJ_EryC1"/>
    <property type="match status" value="1"/>
</dbReference>
<comment type="caution">
    <text evidence="5">The sequence shown here is derived from an EMBL/GenBank/DDBJ whole genome shotgun (WGS) entry which is preliminary data.</text>
</comment>
<feature type="modified residue" description="N6-(pyridoxal phosphate)lysine" evidence="3">
    <location>
        <position position="195"/>
    </location>
</feature>
<name>A0A3D9H9J4_9PROT</name>
<dbReference type="GO" id="GO:0000271">
    <property type="term" value="P:polysaccharide biosynthetic process"/>
    <property type="evidence" value="ECO:0007669"/>
    <property type="project" value="TreeGrafter"/>
</dbReference>
<dbReference type="GO" id="GO:0030170">
    <property type="term" value="F:pyridoxal phosphate binding"/>
    <property type="evidence" value="ECO:0007669"/>
    <property type="project" value="TreeGrafter"/>
</dbReference>
<dbReference type="InterPro" id="IPR015421">
    <property type="entry name" value="PyrdxlP-dep_Trfase_major"/>
</dbReference>
<protein>
    <submittedName>
        <fullName evidence="5">dTDP-4-amino-4,6-dideoxygalactose transaminase</fullName>
    </submittedName>
</protein>
<dbReference type="RefSeq" id="WP_181905444.1">
    <property type="nucleotide sequence ID" value="NZ_QRDW01000010.1"/>
</dbReference>
<evidence type="ECO:0000256" key="3">
    <source>
        <dbReference type="PIRSR" id="PIRSR000390-2"/>
    </source>
</evidence>
<keyword evidence="3 4" id="KW-0663">Pyridoxal phosphate</keyword>
<dbReference type="Gene3D" id="3.90.1150.10">
    <property type="entry name" value="Aspartate Aminotransferase, domain 1"/>
    <property type="match status" value="1"/>
</dbReference>
<dbReference type="Proteomes" id="UP000256845">
    <property type="component" value="Unassembled WGS sequence"/>
</dbReference>
<keyword evidence="6" id="KW-1185">Reference proteome</keyword>
<feature type="active site" description="Proton acceptor" evidence="2">
    <location>
        <position position="195"/>
    </location>
</feature>
<dbReference type="InterPro" id="IPR015424">
    <property type="entry name" value="PyrdxlP-dep_Trfase"/>
</dbReference>
<evidence type="ECO:0000256" key="1">
    <source>
        <dbReference type="ARBA" id="ARBA00037999"/>
    </source>
</evidence>
<organism evidence="5 6">
    <name type="scientific">Aestuariispira insulae</name>
    <dbReference type="NCBI Taxonomy" id="1461337"/>
    <lineage>
        <taxon>Bacteria</taxon>
        <taxon>Pseudomonadati</taxon>
        <taxon>Pseudomonadota</taxon>
        <taxon>Alphaproteobacteria</taxon>
        <taxon>Rhodospirillales</taxon>
        <taxon>Kiloniellaceae</taxon>
        <taxon>Aestuariispira</taxon>
    </lineage>
</organism>
<sequence>MASETLKNSSKPVPLLEPDIGPAERARVDQCLADNWVSSAGPYVSAFEKRVAGLANRRHGIATASGTAALHLALLSLGIGRDDFVLVPDWTFSASANAVIHAGAVPVFIDIDPESWDLDASSLEQALSGLDRKPAAMMVVDPPSLLGDLPRWEAMARGHGIPLIEDAAGALGSRRESRPAGHFGTLSTFSFNGNKILTTGGGGMMVTDDDALAEKARHFSAQARTGQVYRYDAAGYNFRMPSLNAALGLAQCDRLDAMLSRKREIAARYRAFFDGNNHLSFMPLNNLQDSNAWMSCCVTDTTDAAEDLVRHLDVAGIMARPFWCGLSDQPPYQAYPAYLSGGSARLSGRVVSLPSSSTLTDQDLDRVLAALQEWPHQQGLPS</sequence>
<accession>A0A3D9H9J4</accession>
<dbReference type="CDD" id="cd00616">
    <property type="entry name" value="AHBA_syn"/>
    <property type="match status" value="1"/>
</dbReference>
<evidence type="ECO:0000256" key="4">
    <source>
        <dbReference type="RuleBase" id="RU004508"/>
    </source>
</evidence>
<evidence type="ECO:0000313" key="6">
    <source>
        <dbReference type="Proteomes" id="UP000256845"/>
    </source>
</evidence>
<dbReference type="PANTHER" id="PTHR30244:SF34">
    <property type="entry name" value="DTDP-4-AMINO-4,6-DIDEOXYGALACTOSE TRANSAMINASE"/>
    <property type="match status" value="1"/>
</dbReference>
<dbReference type="AlphaFoldDB" id="A0A3D9H9J4"/>
<dbReference type="GO" id="GO:0008483">
    <property type="term" value="F:transaminase activity"/>
    <property type="evidence" value="ECO:0007669"/>
    <property type="project" value="TreeGrafter"/>
</dbReference>